<dbReference type="RefSeq" id="WP_020646710.1">
    <property type="nucleotide sequence ID" value="NZ_QHHU01000036.1"/>
</dbReference>
<proteinExistence type="predicted"/>
<reference evidence="2 3" key="1">
    <citation type="submission" date="2018-05" db="EMBL/GenBank/DDBJ databases">
        <title>Evolution of GPA BGCs.</title>
        <authorList>
            <person name="Waglechner N."/>
            <person name="Wright G.D."/>
        </authorList>
    </citation>
    <scope>NUCLEOTIDE SEQUENCE [LARGE SCALE GENOMIC DNA]</scope>
    <source>
        <strain evidence="2 3">DSM 5908</strain>
    </source>
</reference>
<name>A0A428WDG0_AMYBA</name>
<feature type="transmembrane region" description="Helical" evidence="1">
    <location>
        <begin position="27"/>
        <end position="45"/>
    </location>
</feature>
<evidence type="ECO:0000313" key="3">
    <source>
        <dbReference type="Proteomes" id="UP000286716"/>
    </source>
</evidence>
<dbReference type="OrthoDB" id="3636946at2"/>
<keyword evidence="3" id="KW-1185">Reference proteome</keyword>
<organism evidence="2 3">
    <name type="scientific">Amycolatopsis balhimycina DSM 5908</name>
    <dbReference type="NCBI Taxonomy" id="1081091"/>
    <lineage>
        <taxon>Bacteria</taxon>
        <taxon>Bacillati</taxon>
        <taxon>Actinomycetota</taxon>
        <taxon>Actinomycetes</taxon>
        <taxon>Pseudonocardiales</taxon>
        <taxon>Pseudonocardiaceae</taxon>
        <taxon>Amycolatopsis</taxon>
    </lineage>
</organism>
<feature type="transmembrane region" description="Helical" evidence="1">
    <location>
        <begin position="154"/>
        <end position="174"/>
    </location>
</feature>
<keyword evidence="1" id="KW-1133">Transmembrane helix</keyword>
<dbReference type="EMBL" id="QHHU01000036">
    <property type="protein sequence ID" value="RSM41098.1"/>
    <property type="molecule type" value="Genomic_DNA"/>
</dbReference>
<feature type="transmembrane region" description="Helical" evidence="1">
    <location>
        <begin position="92"/>
        <end position="117"/>
    </location>
</feature>
<dbReference type="AlphaFoldDB" id="A0A428WDG0"/>
<evidence type="ECO:0000313" key="2">
    <source>
        <dbReference type="EMBL" id="RSM41098.1"/>
    </source>
</evidence>
<comment type="caution">
    <text evidence="2">The sequence shown here is derived from an EMBL/GenBank/DDBJ whole genome shotgun (WGS) entry which is preliminary data.</text>
</comment>
<gene>
    <name evidence="2" type="ORF">DMA12_25430</name>
</gene>
<dbReference type="Proteomes" id="UP000286716">
    <property type="component" value="Unassembled WGS sequence"/>
</dbReference>
<feature type="transmembrane region" description="Helical" evidence="1">
    <location>
        <begin position="123"/>
        <end position="142"/>
    </location>
</feature>
<sequence length="175" mass="18019">MNEARTQAPAGSAPAERPPLVAALRERVYATLVGLSTVVLLLNYADGTSAAEAVADIAAAMGALCLAGGFADISAHRIAHGHFPRGQDLRHILLAAGHVLETALLPVLSVGAAALGWLSLSTALWIAALSLVLTIAALALSATRRADVRWAVKLLLFVVEMAIALAVVAVKLLAH</sequence>
<keyword evidence="1" id="KW-0472">Membrane</keyword>
<accession>A0A428WDG0</accession>
<feature type="transmembrane region" description="Helical" evidence="1">
    <location>
        <begin position="51"/>
        <end position="71"/>
    </location>
</feature>
<protein>
    <submittedName>
        <fullName evidence="2">Uncharacterized protein</fullName>
    </submittedName>
</protein>
<evidence type="ECO:0000256" key="1">
    <source>
        <dbReference type="SAM" id="Phobius"/>
    </source>
</evidence>
<keyword evidence="1" id="KW-0812">Transmembrane</keyword>